<comment type="caution">
    <text evidence="2">The sequence shown here is derived from an EMBL/GenBank/DDBJ whole genome shotgun (WGS) entry which is preliminary data.</text>
</comment>
<dbReference type="Proteomes" id="UP000010411">
    <property type="component" value="Unassembled WGS sequence"/>
</dbReference>
<feature type="compositionally biased region" description="Basic and acidic residues" evidence="1">
    <location>
        <begin position="132"/>
        <end position="142"/>
    </location>
</feature>
<accession>L1L616</accession>
<sequence length="275" mass="28164">MNGSGDAVRRQRRARGMSDLPSGDPSSAAPPLGTRSVDTLLATAVRGRPEVDSAGEARAVAAFRAAREQGVRTARTRRRDDWRPNPRRRVQLSVRTTLAVLLSSLTLGGVAFAAIDSATHHENGGGQGNERGYGHEEHDRRTGPSSGDPGLPGASDARDARRGTDGDPRKGQNGEDPCGAYENGQTSEKKADAYCAGQPDGTGSEPGSAGDGKERGAGRTAMPDGAGRPEGNEQPDGSGQPSGSGEPGEPGKPSAAGVPSETGVPGKVAKSEARN</sequence>
<evidence type="ECO:0000313" key="2">
    <source>
        <dbReference type="EMBL" id="EKX68347.1"/>
    </source>
</evidence>
<feature type="region of interest" description="Disordered" evidence="1">
    <location>
        <begin position="120"/>
        <end position="275"/>
    </location>
</feature>
<evidence type="ECO:0000313" key="3">
    <source>
        <dbReference type="Proteomes" id="UP000010411"/>
    </source>
</evidence>
<keyword evidence="3" id="KW-1185">Reference proteome</keyword>
<dbReference type="AlphaFoldDB" id="L1L616"/>
<reference evidence="2 3" key="1">
    <citation type="submission" date="2012-11" db="EMBL/GenBank/DDBJ databases">
        <authorList>
            <person name="Huguet-Tapia J.C."/>
            <person name="Durkin A.S."/>
            <person name="Pettis G.S."/>
            <person name="Badger J.H."/>
        </authorList>
    </citation>
    <scope>NUCLEOTIDE SEQUENCE [LARGE SCALE GENOMIC DNA]</scope>
    <source>
        <strain evidence="2 3">91-03</strain>
    </source>
</reference>
<dbReference type="PATRIC" id="fig|698759.3.peg.1107"/>
<gene>
    <name evidence="2" type="ORF">STRIP9103_06213</name>
</gene>
<feature type="compositionally biased region" description="Basic and acidic residues" evidence="1">
    <location>
        <begin position="156"/>
        <end position="173"/>
    </location>
</feature>
<organism evidence="2 3">
    <name type="scientific">Streptomyces ipomoeae 91-03</name>
    <dbReference type="NCBI Taxonomy" id="698759"/>
    <lineage>
        <taxon>Bacteria</taxon>
        <taxon>Bacillati</taxon>
        <taxon>Actinomycetota</taxon>
        <taxon>Actinomycetes</taxon>
        <taxon>Kitasatosporales</taxon>
        <taxon>Streptomycetaceae</taxon>
        <taxon>Streptomyces</taxon>
    </lineage>
</organism>
<feature type="region of interest" description="Disordered" evidence="1">
    <location>
        <begin position="1"/>
        <end position="35"/>
    </location>
</feature>
<protein>
    <submittedName>
        <fullName evidence="2">Uncharacterized protein</fullName>
    </submittedName>
</protein>
<proteinExistence type="predicted"/>
<evidence type="ECO:0000256" key="1">
    <source>
        <dbReference type="SAM" id="MobiDB-lite"/>
    </source>
</evidence>
<dbReference type="EMBL" id="AEJC01000086">
    <property type="protein sequence ID" value="EKX68347.1"/>
    <property type="molecule type" value="Genomic_DNA"/>
</dbReference>
<name>L1L616_9ACTN</name>